<dbReference type="RefSeq" id="WP_170216639.1">
    <property type="nucleotide sequence ID" value="NZ_AP019700.1"/>
</dbReference>
<name>A0A3N1KUU3_9PROT</name>
<keyword evidence="2" id="KW-1185">Reference proteome</keyword>
<evidence type="ECO:0000313" key="2">
    <source>
        <dbReference type="Proteomes" id="UP000278222"/>
    </source>
</evidence>
<sequence length="58" mass="6435">MTDDRPVLSDADEIRLLREIEERARVLCASADPLMRGQYQHLAGRVTALLAIKGEDVG</sequence>
<dbReference type="Proteomes" id="UP000278222">
    <property type="component" value="Unassembled WGS sequence"/>
</dbReference>
<evidence type="ECO:0000313" key="1">
    <source>
        <dbReference type="EMBL" id="ROP83754.1"/>
    </source>
</evidence>
<reference evidence="1 2" key="1">
    <citation type="submission" date="2018-11" db="EMBL/GenBank/DDBJ databases">
        <title>Genomic Encyclopedia of Type Strains, Phase IV (KMG-IV): sequencing the most valuable type-strain genomes for metagenomic binning, comparative biology and taxonomic classification.</title>
        <authorList>
            <person name="Goeker M."/>
        </authorList>
    </citation>
    <scope>NUCLEOTIDE SEQUENCE [LARGE SCALE GENOMIC DNA]</scope>
    <source>
        <strain evidence="1 2">DSM 5900</strain>
    </source>
</reference>
<dbReference type="EMBL" id="RJKX01000016">
    <property type="protein sequence ID" value="ROP83754.1"/>
    <property type="molecule type" value="Genomic_DNA"/>
</dbReference>
<organism evidence="1 2">
    <name type="scientific">Stella humosa</name>
    <dbReference type="NCBI Taxonomy" id="94"/>
    <lineage>
        <taxon>Bacteria</taxon>
        <taxon>Pseudomonadati</taxon>
        <taxon>Pseudomonadota</taxon>
        <taxon>Alphaproteobacteria</taxon>
        <taxon>Rhodospirillales</taxon>
        <taxon>Stellaceae</taxon>
        <taxon>Stella</taxon>
    </lineage>
</organism>
<proteinExistence type="predicted"/>
<comment type="caution">
    <text evidence="1">The sequence shown here is derived from an EMBL/GenBank/DDBJ whole genome shotgun (WGS) entry which is preliminary data.</text>
</comment>
<gene>
    <name evidence="1" type="ORF">EDC65_4403</name>
</gene>
<accession>A0A3N1KUU3</accession>
<dbReference type="AlphaFoldDB" id="A0A3N1KUU3"/>
<protein>
    <submittedName>
        <fullName evidence="1">Uncharacterized protein</fullName>
    </submittedName>
</protein>